<proteinExistence type="predicted"/>
<evidence type="ECO:0000313" key="3">
    <source>
        <dbReference type="Proteomes" id="UP000789342"/>
    </source>
</evidence>
<dbReference type="AlphaFoldDB" id="A0A9N9B342"/>
<sequence>MQNYTGTNSLNKIPVEQSFTTAPISTASPSVSIKTESMSTEAITAPPILDAPTQLLFQKTVASSNHSHSLDDASEMSTDSTETKKKKEYGETVSRSYIILAEAKGWKNSDNSIFPISMENLCNYIRAKMATNNSKSIEWYLNGLRRYHEKLFKNKDWELVCKHPDVTNLLKQIKAEKESSLGTPHPAEKGNWRAEQINAENRFTEVSTNVRVPVVIEATQPNNSISAEPNLEFLGTIPFLDVASGNNETFSNLLDDDSYEGNDETDSQEESSGSKSVLTEKFDPMIVGSDSDEDDEDYVPPKMRRRYQDVQYIQETLFADDEPESFKSRYENAYSNLKMKYTVKCDFHPEGCVQLGEGRHFILTERLYKRWAALVASGEDFDADSLPNSSELDEFHTDRAISM</sequence>
<dbReference type="Proteomes" id="UP000789342">
    <property type="component" value="Unassembled WGS sequence"/>
</dbReference>
<accession>A0A9N9B342</accession>
<name>A0A9N9B342_9GLOM</name>
<evidence type="ECO:0000256" key="1">
    <source>
        <dbReference type="SAM" id="MobiDB-lite"/>
    </source>
</evidence>
<protein>
    <submittedName>
        <fullName evidence="2">10042_t:CDS:1</fullName>
    </submittedName>
</protein>
<dbReference type="OrthoDB" id="2448685at2759"/>
<evidence type="ECO:0000313" key="2">
    <source>
        <dbReference type="EMBL" id="CAG8549047.1"/>
    </source>
</evidence>
<keyword evidence="3" id="KW-1185">Reference proteome</keyword>
<feature type="region of interest" description="Disordered" evidence="1">
    <location>
        <begin position="251"/>
        <end position="300"/>
    </location>
</feature>
<reference evidence="2" key="1">
    <citation type="submission" date="2021-06" db="EMBL/GenBank/DDBJ databases">
        <authorList>
            <person name="Kallberg Y."/>
            <person name="Tangrot J."/>
            <person name="Rosling A."/>
        </authorList>
    </citation>
    <scope>NUCLEOTIDE SEQUENCE</scope>
    <source>
        <strain evidence="2">CL551</strain>
    </source>
</reference>
<comment type="caution">
    <text evidence="2">The sequence shown here is derived from an EMBL/GenBank/DDBJ whole genome shotgun (WGS) entry which is preliminary data.</text>
</comment>
<organism evidence="2 3">
    <name type="scientific">Acaulospora morrowiae</name>
    <dbReference type="NCBI Taxonomy" id="94023"/>
    <lineage>
        <taxon>Eukaryota</taxon>
        <taxon>Fungi</taxon>
        <taxon>Fungi incertae sedis</taxon>
        <taxon>Mucoromycota</taxon>
        <taxon>Glomeromycotina</taxon>
        <taxon>Glomeromycetes</taxon>
        <taxon>Diversisporales</taxon>
        <taxon>Acaulosporaceae</taxon>
        <taxon>Acaulospora</taxon>
    </lineage>
</organism>
<feature type="region of interest" description="Disordered" evidence="1">
    <location>
        <begin position="67"/>
        <end position="87"/>
    </location>
</feature>
<gene>
    <name evidence="2" type="ORF">AMORRO_LOCUS5484</name>
</gene>
<dbReference type="EMBL" id="CAJVPV010003321">
    <property type="protein sequence ID" value="CAG8549047.1"/>
    <property type="molecule type" value="Genomic_DNA"/>
</dbReference>
<feature type="compositionally biased region" description="Acidic residues" evidence="1">
    <location>
        <begin position="254"/>
        <end position="269"/>
    </location>
</feature>